<dbReference type="Pfam" id="PF07730">
    <property type="entry name" value="HisKA_3"/>
    <property type="match status" value="1"/>
</dbReference>
<dbReference type="Gene3D" id="1.20.5.1930">
    <property type="match status" value="1"/>
</dbReference>
<dbReference type="InterPro" id="IPR050482">
    <property type="entry name" value="Sensor_HK_TwoCompSys"/>
</dbReference>
<proteinExistence type="predicted"/>
<dbReference type="InterPro" id="IPR029016">
    <property type="entry name" value="GAF-like_dom_sf"/>
</dbReference>
<organism evidence="5 6">
    <name type="scientific">Marinibactrum halimedae</name>
    <dbReference type="NCBI Taxonomy" id="1444977"/>
    <lineage>
        <taxon>Bacteria</taxon>
        <taxon>Pseudomonadati</taxon>
        <taxon>Pseudomonadota</taxon>
        <taxon>Gammaproteobacteria</taxon>
        <taxon>Cellvibrionales</taxon>
        <taxon>Cellvibrionaceae</taxon>
        <taxon>Marinibactrum</taxon>
    </lineage>
</organism>
<dbReference type="SUPFAM" id="SSF55781">
    <property type="entry name" value="GAF domain-like"/>
    <property type="match status" value="4"/>
</dbReference>
<feature type="domain" description="GAF" evidence="4">
    <location>
        <begin position="204"/>
        <end position="360"/>
    </location>
</feature>
<evidence type="ECO:0000313" key="6">
    <source>
        <dbReference type="Proteomes" id="UP001156870"/>
    </source>
</evidence>
<dbReference type="CDD" id="cd16917">
    <property type="entry name" value="HATPase_UhpB-NarQ-NarX-like"/>
    <property type="match status" value="1"/>
</dbReference>
<keyword evidence="6" id="KW-1185">Reference proteome</keyword>
<dbReference type="GO" id="GO:0000155">
    <property type="term" value="F:phosphorelay sensor kinase activity"/>
    <property type="evidence" value="ECO:0007669"/>
    <property type="project" value="InterPro"/>
</dbReference>
<evidence type="ECO:0000259" key="4">
    <source>
        <dbReference type="SMART" id="SM00065"/>
    </source>
</evidence>
<keyword evidence="2" id="KW-0418">Kinase</keyword>
<evidence type="ECO:0000256" key="2">
    <source>
        <dbReference type="ARBA" id="ARBA00022777"/>
    </source>
</evidence>
<dbReference type="PANTHER" id="PTHR24421:SF62">
    <property type="entry name" value="SENSORY TRANSDUCTION HISTIDINE KINASE"/>
    <property type="match status" value="1"/>
</dbReference>
<protein>
    <recommendedName>
        <fullName evidence="4">GAF domain-containing protein</fullName>
    </recommendedName>
</protein>
<dbReference type="InterPro" id="IPR003018">
    <property type="entry name" value="GAF"/>
</dbReference>
<dbReference type="AlphaFoldDB" id="A0AA37TEB4"/>
<feature type="domain" description="GAF" evidence="4">
    <location>
        <begin position="399"/>
        <end position="557"/>
    </location>
</feature>
<name>A0AA37TEB4_9GAMM</name>
<dbReference type="Pfam" id="PF01590">
    <property type="entry name" value="GAF"/>
    <property type="match status" value="1"/>
</dbReference>
<dbReference type="InterPro" id="IPR036890">
    <property type="entry name" value="HATPase_C_sf"/>
</dbReference>
<feature type="domain" description="GAF" evidence="4">
    <location>
        <begin position="28"/>
        <end position="179"/>
    </location>
</feature>
<dbReference type="EMBL" id="BSPD01000080">
    <property type="protein sequence ID" value="GLS27492.1"/>
    <property type="molecule type" value="Genomic_DNA"/>
</dbReference>
<dbReference type="GO" id="GO:0046983">
    <property type="term" value="F:protein dimerization activity"/>
    <property type="evidence" value="ECO:0007669"/>
    <property type="project" value="InterPro"/>
</dbReference>
<reference evidence="5 6" key="1">
    <citation type="journal article" date="2014" name="Int. J. Syst. Evol. Microbiol.">
        <title>Complete genome sequence of Corynebacterium casei LMG S-19264T (=DSM 44701T), isolated from a smear-ripened cheese.</title>
        <authorList>
            <consortium name="US DOE Joint Genome Institute (JGI-PGF)"/>
            <person name="Walter F."/>
            <person name="Albersmeier A."/>
            <person name="Kalinowski J."/>
            <person name="Ruckert C."/>
        </authorList>
    </citation>
    <scope>NUCLEOTIDE SEQUENCE [LARGE SCALE GENOMIC DNA]</scope>
    <source>
        <strain evidence="5 6">NBRC 110095</strain>
    </source>
</reference>
<dbReference type="SUPFAM" id="SSF55874">
    <property type="entry name" value="ATPase domain of HSP90 chaperone/DNA topoisomerase II/histidine kinase"/>
    <property type="match status" value="1"/>
</dbReference>
<sequence>MNLVATTQLERLLKGVVKAARQMLVARDLQSGFSQVLNALCESMDQTRVLLFQYDAQKKGAQLVTESLFVGCPSVFGDFPQLLLDKDFPEVIEPLLRGEIYTSKTSSKSGKNYEINSITATTFDLMLPIFVNGEYWGNICFDRVGCEHAFSKAEIEVLIGASAVLASAIEKDTREREIQLEHLRRDALNSALVKCNTVLLEGSDFYLSVEKALDHLREAAGLQYAKLIQVLDTDIENGEWELISEAVADGYTRQKASSIVRGSNTLVANPLQKFLDGVDWLDGAPSSFDCELFNIASRELNVLYSVCFRIVIKGKLWGLLALDDCLSNRTRSESEKYILVDAARSFGLAIDRYKKQQENIGIEQSRAAIAEQARATEERRRKLLETVTEVSDQLLSSVSWKEHADDIVGNIGLSLGVDRVCLGKYLKPNEQSRLGYLDLDVEWVRPPIERQTDDPDLKIFNLDYYEEIFVSLSQGKPIQIHTQKISTQTARSEQEATGAKSQFQYPIMVDGELWGTIGADDCTKSREWPEEEISTLQILASAFANVIKREKLTHQRIEIERQRVKALSLTNEVLGSSISALSESTTPDQVVQWITTLMARTVEGDTAAIYRVNDKERTLELVEKIDGGDGGPIESHLSTISLDAIKDWEHIIQSSEPTLISPSDTTPFRVCPTETKPIPAEKLDEWFINFPLMMNHQPRWFITISIMDRSKLSESSLDLFKTLSHQLVLALELKRLGDASIEAQVAEARTQAENQALEERAKLSGQIHDTLAQGFTGTILHLEALIVRLKRGESIEPDALDIVRKIAAFGLAEARRTAVTMRPRKLDGRSFSDALHQLVERSTIPDLLQCTIQIEGRQRKLPYVIEEMFLSIAHEAFNNAIRHAQASRIAIDLYFRTNAVALVITDDGNGFNTSILETSDRTFGLVGISRRASENNAEFNITSQSEKGTTISVEWKEPG</sequence>
<evidence type="ECO:0000256" key="1">
    <source>
        <dbReference type="ARBA" id="ARBA00022679"/>
    </source>
</evidence>
<dbReference type="InterPro" id="IPR003594">
    <property type="entry name" value="HATPase_dom"/>
</dbReference>
<evidence type="ECO:0000313" key="5">
    <source>
        <dbReference type="EMBL" id="GLS27492.1"/>
    </source>
</evidence>
<dbReference type="SMART" id="SM00065">
    <property type="entry name" value="GAF"/>
    <property type="match status" value="3"/>
</dbReference>
<dbReference type="Proteomes" id="UP001156870">
    <property type="component" value="Unassembled WGS sequence"/>
</dbReference>
<dbReference type="GO" id="GO:0016020">
    <property type="term" value="C:membrane"/>
    <property type="evidence" value="ECO:0007669"/>
    <property type="project" value="InterPro"/>
</dbReference>
<dbReference type="InterPro" id="IPR011712">
    <property type="entry name" value="Sig_transdc_His_kin_sub3_dim/P"/>
</dbReference>
<accession>A0AA37TEB4</accession>
<comment type="caution">
    <text evidence="5">The sequence shown here is derived from an EMBL/GenBank/DDBJ whole genome shotgun (WGS) entry which is preliminary data.</text>
</comment>
<evidence type="ECO:0000256" key="3">
    <source>
        <dbReference type="ARBA" id="ARBA00023012"/>
    </source>
</evidence>
<dbReference type="RefSeq" id="WP_232594026.1">
    <property type="nucleotide sequence ID" value="NZ_JAJQVM010000015.1"/>
</dbReference>
<keyword evidence="1" id="KW-0808">Transferase</keyword>
<dbReference type="Pfam" id="PF02518">
    <property type="entry name" value="HATPase_c"/>
    <property type="match status" value="1"/>
</dbReference>
<dbReference type="PANTHER" id="PTHR24421">
    <property type="entry name" value="NITRATE/NITRITE SENSOR PROTEIN NARX-RELATED"/>
    <property type="match status" value="1"/>
</dbReference>
<dbReference type="Gene3D" id="3.30.565.10">
    <property type="entry name" value="Histidine kinase-like ATPase, C-terminal domain"/>
    <property type="match status" value="1"/>
</dbReference>
<keyword evidence="3" id="KW-0902">Two-component regulatory system</keyword>
<dbReference type="Gene3D" id="3.30.450.40">
    <property type="match status" value="4"/>
</dbReference>
<gene>
    <name evidence="5" type="ORF">GCM10007877_32110</name>
</gene>